<reference evidence="1" key="1">
    <citation type="submission" date="2020-10" db="EMBL/GenBank/DDBJ databases">
        <authorList>
            <person name="Gilroy R."/>
        </authorList>
    </citation>
    <scope>NUCLEOTIDE SEQUENCE</scope>
    <source>
        <strain evidence="1">C6-149</strain>
    </source>
</reference>
<dbReference type="Proteomes" id="UP000823614">
    <property type="component" value="Unassembled WGS sequence"/>
</dbReference>
<sequence length="56" mass="6643">MSITVNGENNKIILEKSKEHDVIDELFNDFDPDKYYKKHDVPEMVDWGKSQGREIF</sequence>
<name>A0A9D9E5M9_9LACO</name>
<dbReference type="EMBL" id="JADIMP010000020">
    <property type="protein sequence ID" value="MBO8441022.1"/>
    <property type="molecule type" value="Genomic_DNA"/>
</dbReference>
<reference evidence="1" key="2">
    <citation type="journal article" date="2021" name="PeerJ">
        <title>Extensive microbial diversity within the chicken gut microbiome revealed by metagenomics and culture.</title>
        <authorList>
            <person name="Gilroy R."/>
            <person name="Ravi A."/>
            <person name="Getino M."/>
            <person name="Pursley I."/>
            <person name="Horton D.L."/>
            <person name="Alikhan N.F."/>
            <person name="Baker D."/>
            <person name="Gharbi K."/>
            <person name="Hall N."/>
            <person name="Watson M."/>
            <person name="Adriaenssens E.M."/>
            <person name="Foster-Nyarko E."/>
            <person name="Jarju S."/>
            <person name="Secka A."/>
            <person name="Antonio M."/>
            <person name="Oren A."/>
            <person name="Chaudhuri R.R."/>
            <person name="La Ragione R."/>
            <person name="Hildebrand F."/>
            <person name="Pallen M.J."/>
        </authorList>
    </citation>
    <scope>NUCLEOTIDE SEQUENCE</scope>
    <source>
        <strain evidence="1">C6-149</strain>
    </source>
</reference>
<dbReference type="AlphaFoldDB" id="A0A9D9E5M9"/>
<protein>
    <submittedName>
        <fullName evidence="1">Uncharacterized protein</fullName>
    </submittedName>
</protein>
<accession>A0A9D9E5M9</accession>
<organism evidence="1 2">
    <name type="scientific">Candidatus Gallilactobacillus intestinavium</name>
    <dbReference type="NCBI Taxonomy" id="2840838"/>
    <lineage>
        <taxon>Bacteria</taxon>
        <taxon>Bacillati</taxon>
        <taxon>Bacillota</taxon>
        <taxon>Bacilli</taxon>
        <taxon>Lactobacillales</taxon>
        <taxon>Lactobacillaceae</taxon>
        <taxon>Lactobacillaceae incertae sedis</taxon>
        <taxon>Candidatus Gallilactobacillus</taxon>
    </lineage>
</organism>
<evidence type="ECO:0000313" key="2">
    <source>
        <dbReference type="Proteomes" id="UP000823614"/>
    </source>
</evidence>
<gene>
    <name evidence="1" type="ORF">IAA89_01025</name>
</gene>
<proteinExistence type="predicted"/>
<dbReference type="Gene3D" id="2.10.260.10">
    <property type="match status" value="1"/>
</dbReference>
<evidence type="ECO:0000313" key="1">
    <source>
        <dbReference type="EMBL" id="MBO8441022.1"/>
    </source>
</evidence>
<comment type="caution">
    <text evidence="1">The sequence shown here is derived from an EMBL/GenBank/DDBJ whole genome shotgun (WGS) entry which is preliminary data.</text>
</comment>